<evidence type="ECO:0000256" key="4">
    <source>
        <dbReference type="ARBA" id="ARBA00023163"/>
    </source>
</evidence>
<evidence type="ECO:0000256" key="2">
    <source>
        <dbReference type="ARBA" id="ARBA00023015"/>
    </source>
</evidence>
<dbReference type="OrthoDB" id="8705920at2"/>
<dbReference type="FunFam" id="3.40.190.290:FF:000001">
    <property type="entry name" value="Transcriptional regulator, LysR family"/>
    <property type="match status" value="1"/>
</dbReference>
<dbReference type="GO" id="GO:0003700">
    <property type="term" value="F:DNA-binding transcription factor activity"/>
    <property type="evidence" value="ECO:0007669"/>
    <property type="project" value="InterPro"/>
</dbReference>
<dbReference type="eggNOG" id="COG0583">
    <property type="taxonomic scope" value="Bacteria"/>
</dbReference>
<keyword evidence="2" id="KW-0805">Transcription regulation</keyword>
<evidence type="ECO:0000313" key="6">
    <source>
        <dbReference type="EMBL" id="EGK72347.1"/>
    </source>
</evidence>
<sequence>MDRFQAMQVFVRVVDSNSFTRAADSLGLPRATVTTAVQQLENLLQVRLLNRTTRRISLTPDGAAYYERCARILADVEEAETSFREVSRGPRGKLRIDVPPPIGRLVLIPRMCEFHSRYPDIELAIGMGDRPVDLVRESVDCVIRVGELQDSSLVGRRIGTMETVTCASPDYIDRHGEPRVLADLQHHRAVHYFSSRTGRIYDLDFVVEGEVTEVKVPGKVSVNDSDAYVASGLQGFGLIQPPRFMVQAHLQSGALREVLPQWRPSSMPISVVYPHNRHLSPKVRAFVDWAAELFGRCPILGGCEGASTECSFVPGSEGHVRQAVLGIEAETY</sequence>
<dbReference type="SUPFAM" id="SSF53850">
    <property type="entry name" value="Periplasmic binding protein-like II"/>
    <property type="match status" value="1"/>
</dbReference>
<organism evidence="6 7">
    <name type="scientific">Methyloversatilis universalis (strain ATCC BAA-1314 / DSM 25237 / JCM 13912 / CCUG 52030 / FAM5)</name>
    <dbReference type="NCBI Taxonomy" id="1000565"/>
    <lineage>
        <taxon>Bacteria</taxon>
        <taxon>Pseudomonadati</taxon>
        <taxon>Pseudomonadota</taxon>
        <taxon>Betaproteobacteria</taxon>
        <taxon>Nitrosomonadales</taxon>
        <taxon>Sterolibacteriaceae</taxon>
        <taxon>Methyloversatilis</taxon>
    </lineage>
</organism>
<dbReference type="PANTHER" id="PTHR30537:SF72">
    <property type="entry name" value="LYSR FAMILY TRANSCRIPTIONAL REGULATOR"/>
    <property type="match status" value="1"/>
</dbReference>
<protein>
    <submittedName>
        <fullName evidence="6">Uncharacterized HTH-type transcriptional regulator yhjC</fullName>
    </submittedName>
</protein>
<dbReference type="CDD" id="cd08472">
    <property type="entry name" value="PBP2_CrgA_like_3"/>
    <property type="match status" value="1"/>
</dbReference>
<name>F5RAX6_METUF</name>
<dbReference type="Pfam" id="PF00126">
    <property type="entry name" value="HTH_1"/>
    <property type="match status" value="1"/>
</dbReference>
<comment type="similarity">
    <text evidence="1">Belongs to the LysR transcriptional regulatory family.</text>
</comment>
<dbReference type="InterPro" id="IPR005119">
    <property type="entry name" value="LysR_subst-bd"/>
</dbReference>
<dbReference type="PANTHER" id="PTHR30537">
    <property type="entry name" value="HTH-TYPE TRANSCRIPTIONAL REGULATOR"/>
    <property type="match status" value="1"/>
</dbReference>
<dbReference type="Proteomes" id="UP000005019">
    <property type="component" value="Unassembled WGS sequence"/>
</dbReference>
<dbReference type="RefSeq" id="WP_008060311.1">
    <property type="nucleotide sequence ID" value="NZ_AFHG01000041.1"/>
</dbReference>
<dbReference type="EMBL" id="AFHG01000041">
    <property type="protein sequence ID" value="EGK72347.1"/>
    <property type="molecule type" value="Genomic_DNA"/>
</dbReference>
<evidence type="ECO:0000313" key="7">
    <source>
        <dbReference type="Proteomes" id="UP000005019"/>
    </source>
</evidence>
<evidence type="ECO:0000256" key="1">
    <source>
        <dbReference type="ARBA" id="ARBA00009437"/>
    </source>
</evidence>
<dbReference type="STRING" id="1000565.METUNv1_01463"/>
<dbReference type="GO" id="GO:0043565">
    <property type="term" value="F:sequence-specific DNA binding"/>
    <property type="evidence" value="ECO:0007669"/>
    <property type="project" value="TreeGrafter"/>
</dbReference>
<dbReference type="AlphaFoldDB" id="F5RAX6"/>
<dbReference type="GO" id="GO:0006351">
    <property type="term" value="P:DNA-templated transcription"/>
    <property type="evidence" value="ECO:0007669"/>
    <property type="project" value="TreeGrafter"/>
</dbReference>
<accession>F5RAX6</accession>
<dbReference type="SUPFAM" id="SSF46785">
    <property type="entry name" value="Winged helix' DNA-binding domain"/>
    <property type="match status" value="1"/>
</dbReference>
<feature type="domain" description="HTH lysR-type" evidence="5">
    <location>
        <begin position="1"/>
        <end position="59"/>
    </location>
</feature>
<dbReference type="InterPro" id="IPR036388">
    <property type="entry name" value="WH-like_DNA-bd_sf"/>
</dbReference>
<evidence type="ECO:0000256" key="3">
    <source>
        <dbReference type="ARBA" id="ARBA00023125"/>
    </source>
</evidence>
<dbReference type="FunFam" id="1.10.10.10:FF:000001">
    <property type="entry name" value="LysR family transcriptional regulator"/>
    <property type="match status" value="1"/>
</dbReference>
<dbReference type="Pfam" id="PF03466">
    <property type="entry name" value="LysR_substrate"/>
    <property type="match status" value="1"/>
</dbReference>
<dbReference type="PROSITE" id="PS50931">
    <property type="entry name" value="HTH_LYSR"/>
    <property type="match status" value="1"/>
</dbReference>
<reference evidence="6 7" key="1">
    <citation type="journal article" date="2011" name="J. Bacteriol.">
        <title>Genome sequence of Methyloversatilis universalis FAM5T, a methylotrophic representative of the order Rhodocyclales.</title>
        <authorList>
            <person name="Kittichotirat W."/>
            <person name="Good N.M."/>
            <person name="Hall R."/>
            <person name="Bringel F."/>
            <person name="Lajus A."/>
            <person name="Medigue C."/>
            <person name="Smalley N.E."/>
            <person name="Beck D."/>
            <person name="Bumgarner R."/>
            <person name="Vuilleumier S."/>
            <person name="Kalyuzhnaya M.G."/>
        </authorList>
    </citation>
    <scope>NUCLEOTIDE SEQUENCE [LARGE SCALE GENOMIC DNA]</scope>
    <source>
        <strain evidence="7">ATCC BAA-1314 / JCM 13912 / FAM5</strain>
    </source>
</reference>
<comment type="caution">
    <text evidence="6">The sequence shown here is derived from an EMBL/GenBank/DDBJ whole genome shotgun (WGS) entry which is preliminary data.</text>
</comment>
<gene>
    <name evidence="6" type="ORF">METUNv1_01463</name>
</gene>
<dbReference type="Gene3D" id="1.10.10.10">
    <property type="entry name" value="Winged helix-like DNA-binding domain superfamily/Winged helix DNA-binding domain"/>
    <property type="match status" value="1"/>
</dbReference>
<dbReference type="InterPro" id="IPR036390">
    <property type="entry name" value="WH_DNA-bd_sf"/>
</dbReference>
<keyword evidence="3" id="KW-0238">DNA-binding</keyword>
<dbReference type="InterPro" id="IPR058163">
    <property type="entry name" value="LysR-type_TF_proteobact-type"/>
</dbReference>
<dbReference type="InterPro" id="IPR000847">
    <property type="entry name" value="LysR_HTH_N"/>
</dbReference>
<evidence type="ECO:0000259" key="5">
    <source>
        <dbReference type="PROSITE" id="PS50931"/>
    </source>
</evidence>
<dbReference type="Gene3D" id="3.40.190.290">
    <property type="match status" value="1"/>
</dbReference>
<keyword evidence="7" id="KW-1185">Reference proteome</keyword>
<proteinExistence type="inferred from homology"/>
<keyword evidence="4" id="KW-0804">Transcription</keyword>